<dbReference type="Pfam" id="PF04168">
    <property type="entry name" value="Alpha-E"/>
    <property type="match status" value="1"/>
</dbReference>
<proteinExistence type="predicted"/>
<gene>
    <name evidence="2" type="ORF">SAMN02745213_01967</name>
</gene>
<evidence type="ECO:0000313" key="2">
    <source>
        <dbReference type="EMBL" id="SKA67640.1"/>
    </source>
</evidence>
<dbReference type="AlphaFoldDB" id="A0A1T4VRP9"/>
<accession>A0A1T4VRP9</accession>
<evidence type="ECO:0000259" key="1">
    <source>
        <dbReference type="Pfam" id="PF04168"/>
    </source>
</evidence>
<dbReference type="Proteomes" id="UP000242432">
    <property type="component" value="Unassembled WGS sequence"/>
</dbReference>
<organism evidence="2 3">
    <name type="scientific">Succinivibrio dextrinosolvens DSM 3072</name>
    <dbReference type="NCBI Taxonomy" id="1123324"/>
    <lineage>
        <taxon>Bacteria</taxon>
        <taxon>Pseudomonadati</taxon>
        <taxon>Pseudomonadota</taxon>
        <taxon>Gammaproteobacteria</taxon>
        <taxon>Aeromonadales</taxon>
        <taxon>Succinivibrionaceae</taxon>
        <taxon>Succinivibrio</taxon>
    </lineage>
</organism>
<evidence type="ECO:0000313" key="3">
    <source>
        <dbReference type="Proteomes" id="UP000242432"/>
    </source>
</evidence>
<keyword evidence="3" id="KW-1185">Reference proteome</keyword>
<protein>
    <submittedName>
        <fullName evidence="2">A predicted alpha-helical domain with a conserved ER motif</fullName>
    </submittedName>
</protein>
<dbReference type="RefSeq" id="WP_078929318.1">
    <property type="nucleotide sequence ID" value="NZ_FUXX01000043.1"/>
</dbReference>
<reference evidence="3" key="1">
    <citation type="submission" date="2017-02" db="EMBL/GenBank/DDBJ databases">
        <authorList>
            <person name="Varghese N."/>
            <person name="Submissions S."/>
        </authorList>
    </citation>
    <scope>NUCLEOTIDE SEQUENCE [LARGE SCALE GENOMIC DNA]</scope>
    <source>
        <strain evidence="3">DSM 3072</strain>
    </source>
</reference>
<dbReference type="InterPro" id="IPR007296">
    <property type="entry name" value="DUF403"/>
</dbReference>
<feature type="domain" description="DUF403" evidence="1">
    <location>
        <begin position="11"/>
        <end position="177"/>
    </location>
</feature>
<sequence>MTSIAISDTKANRLFWLGRYAERVYLSLHFLRRYFDMYLDGNPVDFATYAKNLGPDVKENMSFKEFSNIYMFDKSNPSSIMSCLNGANDNAILLREVIKSESLSYIQMSICYLERMAVKNFAEDSIPSMQLITDNLLAFFGSIEERLFDDKALAFVRYGRFIESLDMHMRFDYRYSVVREVFNSLLRWTEIEQSVFDDYSLKRFDLMLDMERYEINDSLYKKEMLEIVNRMVVI</sequence>
<name>A0A1T4VRP9_9GAMM</name>
<dbReference type="EMBL" id="FUXX01000043">
    <property type="protein sequence ID" value="SKA67640.1"/>
    <property type="molecule type" value="Genomic_DNA"/>
</dbReference>